<dbReference type="Gene3D" id="3.40.50.300">
    <property type="entry name" value="P-loop containing nucleotide triphosphate hydrolases"/>
    <property type="match status" value="1"/>
</dbReference>
<evidence type="ECO:0000256" key="2">
    <source>
        <dbReference type="ARBA" id="ARBA00023180"/>
    </source>
</evidence>
<feature type="non-terminal residue" evidence="4">
    <location>
        <position position="280"/>
    </location>
</feature>
<sequence>MSKQTIDFIGIGAPKSGSTWIGKCLEDHPDILFSSQKSRKEIFFFTDTHNWVEQSEQLGRLTYYHRGFDWYLDQFPAYEEGKVRGEFTTAYLADKKAPERIKKHLPNVKLLVTLRNPVEMIYSLHWYLYNGAFTNLDPDFKVTLEKGLLTDKGYYAANLKRYFEHFDKNKIKIILFDDINKDAAQVIKEIYNFLGVDDTFAPNHLNVRVNEAFTTRSKGIKKLVHNSIKLIDKMHMEKLRLKLIESHKLQKVYATLNKTPAKYPKITNEIRKLGYEVFKE</sequence>
<organism evidence="4 5">
    <name type="scientific">candidate division WWE3 bacterium</name>
    <dbReference type="NCBI Taxonomy" id="2053526"/>
    <lineage>
        <taxon>Bacteria</taxon>
        <taxon>Katanobacteria</taxon>
    </lineage>
</organism>
<feature type="domain" description="Sulfotransferase" evidence="3">
    <location>
        <begin position="7"/>
        <end position="197"/>
    </location>
</feature>
<proteinExistence type="predicted"/>
<dbReference type="InterPro" id="IPR000863">
    <property type="entry name" value="Sulfotransferase_dom"/>
</dbReference>
<reference evidence="4" key="1">
    <citation type="submission" date="2020-04" db="EMBL/GenBank/DDBJ databases">
        <authorList>
            <person name="Zhang T."/>
        </authorList>
    </citation>
    <scope>NUCLEOTIDE SEQUENCE</scope>
    <source>
        <strain evidence="4">HKST-UBA79</strain>
    </source>
</reference>
<evidence type="ECO:0000259" key="3">
    <source>
        <dbReference type="Pfam" id="PF00685"/>
    </source>
</evidence>
<dbReference type="PANTHER" id="PTHR10605">
    <property type="entry name" value="HEPARAN SULFATE SULFOTRANSFERASE"/>
    <property type="match status" value="1"/>
</dbReference>
<dbReference type="AlphaFoldDB" id="A0A955EDI5"/>
<protein>
    <submittedName>
        <fullName evidence="4">Sulfotransferase domain-containing protein</fullName>
    </submittedName>
</protein>
<evidence type="ECO:0000313" key="5">
    <source>
        <dbReference type="Proteomes" id="UP000740557"/>
    </source>
</evidence>
<dbReference type="Proteomes" id="UP000740557">
    <property type="component" value="Unassembled WGS sequence"/>
</dbReference>
<dbReference type="SUPFAM" id="SSF52540">
    <property type="entry name" value="P-loop containing nucleoside triphosphate hydrolases"/>
    <property type="match status" value="1"/>
</dbReference>
<evidence type="ECO:0000256" key="1">
    <source>
        <dbReference type="ARBA" id="ARBA00022679"/>
    </source>
</evidence>
<dbReference type="InterPro" id="IPR027417">
    <property type="entry name" value="P-loop_NTPase"/>
</dbReference>
<evidence type="ECO:0000313" key="4">
    <source>
        <dbReference type="EMBL" id="MCA9308730.1"/>
    </source>
</evidence>
<dbReference type="Pfam" id="PF00685">
    <property type="entry name" value="Sulfotransfer_1"/>
    <property type="match status" value="1"/>
</dbReference>
<dbReference type="PANTHER" id="PTHR10605:SF56">
    <property type="entry name" value="BIFUNCTIONAL HEPARAN SULFATE N-DEACETYLASE_N-SULFOTRANSFERASE"/>
    <property type="match status" value="1"/>
</dbReference>
<reference evidence="4" key="2">
    <citation type="journal article" date="2021" name="Microbiome">
        <title>Successional dynamics and alternative stable states in a saline activated sludge microbial community over 9 years.</title>
        <authorList>
            <person name="Wang Y."/>
            <person name="Ye J."/>
            <person name="Ju F."/>
            <person name="Liu L."/>
            <person name="Boyd J.A."/>
            <person name="Deng Y."/>
            <person name="Parks D.H."/>
            <person name="Jiang X."/>
            <person name="Yin X."/>
            <person name="Woodcroft B.J."/>
            <person name="Tyson G.W."/>
            <person name="Hugenholtz P."/>
            <person name="Polz M.F."/>
            <person name="Zhang T."/>
        </authorList>
    </citation>
    <scope>NUCLEOTIDE SEQUENCE</scope>
    <source>
        <strain evidence="4">HKST-UBA79</strain>
    </source>
</reference>
<gene>
    <name evidence="4" type="ORF">KC980_04405</name>
</gene>
<dbReference type="GO" id="GO:0008146">
    <property type="term" value="F:sulfotransferase activity"/>
    <property type="evidence" value="ECO:0007669"/>
    <property type="project" value="InterPro"/>
</dbReference>
<accession>A0A955EDI5</accession>
<keyword evidence="2" id="KW-0325">Glycoprotein</keyword>
<dbReference type="InterPro" id="IPR037359">
    <property type="entry name" value="NST/OST"/>
</dbReference>
<dbReference type="EMBL" id="JAGQNX010000147">
    <property type="protein sequence ID" value="MCA9308730.1"/>
    <property type="molecule type" value="Genomic_DNA"/>
</dbReference>
<keyword evidence="1" id="KW-0808">Transferase</keyword>
<name>A0A955EDI5_UNCKA</name>
<comment type="caution">
    <text evidence="4">The sequence shown here is derived from an EMBL/GenBank/DDBJ whole genome shotgun (WGS) entry which is preliminary data.</text>
</comment>